<accession>A0A9D5Q6G1</accession>
<dbReference type="Proteomes" id="UP000649604">
    <property type="component" value="Unassembled WGS sequence"/>
</dbReference>
<dbReference type="SUPFAM" id="SSF52922">
    <property type="entry name" value="TK C-terminal domain-like"/>
    <property type="match status" value="1"/>
</dbReference>
<dbReference type="EMBL" id="WJJP01000315">
    <property type="protein sequence ID" value="MBD3324886.1"/>
    <property type="molecule type" value="Genomic_DNA"/>
</dbReference>
<protein>
    <submittedName>
        <fullName evidence="6">Transketolase</fullName>
    </submittedName>
</protein>
<dbReference type="GO" id="GO:0005829">
    <property type="term" value="C:cytosol"/>
    <property type="evidence" value="ECO:0007669"/>
    <property type="project" value="TreeGrafter"/>
</dbReference>
<keyword evidence="4" id="KW-0786">Thiamine pyrophosphate</keyword>
<dbReference type="InterPro" id="IPR033248">
    <property type="entry name" value="Transketolase_C"/>
</dbReference>
<evidence type="ECO:0000259" key="5">
    <source>
        <dbReference type="Pfam" id="PF02780"/>
    </source>
</evidence>
<evidence type="ECO:0000256" key="2">
    <source>
        <dbReference type="ARBA" id="ARBA00011738"/>
    </source>
</evidence>
<organism evidence="6 7">
    <name type="scientific">candidate division KSB3 bacterium</name>
    <dbReference type="NCBI Taxonomy" id="2044937"/>
    <lineage>
        <taxon>Bacteria</taxon>
        <taxon>candidate division KSB3</taxon>
    </lineage>
</organism>
<comment type="subunit">
    <text evidence="2">Homodimer.</text>
</comment>
<proteinExistence type="predicted"/>
<dbReference type="AlphaFoldDB" id="A0A9D5Q6G1"/>
<evidence type="ECO:0000313" key="7">
    <source>
        <dbReference type="Proteomes" id="UP000649604"/>
    </source>
</evidence>
<dbReference type="PANTHER" id="PTHR43322:SF5">
    <property type="entry name" value="1-DEOXY-D-XYLULOSE-5-PHOSPHATE SYNTHASE, CHLOROPLASTIC"/>
    <property type="match status" value="1"/>
</dbReference>
<dbReference type="InterPro" id="IPR009014">
    <property type="entry name" value="Transketo_C/PFOR_II"/>
</dbReference>
<dbReference type="InterPro" id="IPR005477">
    <property type="entry name" value="Dxylulose-5-P_synthase"/>
</dbReference>
<feature type="domain" description="Transketolase C-terminal" evidence="5">
    <location>
        <begin position="1"/>
        <end position="89"/>
    </location>
</feature>
<comment type="caution">
    <text evidence="6">The sequence shown here is derived from an EMBL/GenBank/DDBJ whole genome shotgun (WGS) entry which is preliminary data.</text>
</comment>
<name>A0A9D5Q6G1_9BACT</name>
<dbReference type="Pfam" id="PF02780">
    <property type="entry name" value="Transketolase_C"/>
    <property type="match status" value="1"/>
</dbReference>
<evidence type="ECO:0000256" key="1">
    <source>
        <dbReference type="ARBA" id="ARBA00001946"/>
    </source>
</evidence>
<feature type="non-terminal residue" evidence="6">
    <location>
        <position position="1"/>
    </location>
</feature>
<gene>
    <name evidence="6" type="ORF">GF339_09895</name>
</gene>
<keyword evidence="3" id="KW-0808">Transferase</keyword>
<reference evidence="6" key="1">
    <citation type="submission" date="2019-11" db="EMBL/GenBank/DDBJ databases">
        <title>Microbial mats filling the niche in hypersaline microbial mats.</title>
        <authorList>
            <person name="Wong H.L."/>
            <person name="Macleod F.I."/>
            <person name="White R.A. III"/>
            <person name="Burns B.P."/>
        </authorList>
    </citation>
    <scope>NUCLEOTIDE SEQUENCE</scope>
    <source>
        <strain evidence="6">Rbin_158</strain>
    </source>
</reference>
<dbReference type="PANTHER" id="PTHR43322">
    <property type="entry name" value="1-D-DEOXYXYLULOSE 5-PHOSPHATE SYNTHASE-RELATED"/>
    <property type="match status" value="1"/>
</dbReference>
<sequence length="122" mass="13410">TGNMLPIAFQTAEELRTKGLSTKVVSLHTVKPLDCELLSQIFSQVRLVVTLEEHSILGGMGASVAEWVTEQPFQRAGLCRIGTPDTFLHEAGGQEYARKGVQLTAPQIAQRILKELDVRKPL</sequence>
<dbReference type="GO" id="GO:0016114">
    <property type="term" value="P:terpenoid biosynthetic process"/>
    <property type="evidence" value="ECO:0007669"/>
    <property type="project" value="InterPro"/>
</dbReference>
<comment type="cofactor">
    <cofactor evidence="1">
        <name>Mg(2+)</name>
        <dbReference type="ChEBI" id="CHEBI:18420"/>
    </cofactor>
</comment>
<evidence type="ECO:0000313" key="6">
    <source>
        <dbReference type="EMBL" id="MBD3324886.1"/>
    </source>
</evidence>
<evidence type="ECO:0000256" key="3">
    <source>
        <dbReference type="ARBA" id="ARBA00022679"/>
    </source>
</evidence>
<dbReference type="GO" id="GO:0019288">
    <property type="term" value="P:isopentenyl diphosphate biosynthetic process, methylerythritol 4-phosphate pathway"/>
    <property type="evidence" value="ECO:0007669"/>
    <property type="project" value="TreeGrafter"/>
</dbReference>
<dbReference type="Gene3D" id="3.40.50.920">
    <property type="match status" value="1"/>
</dbReference>
<evidence type="ECO:0000256" key="4">
    <source>
        <dbReference type="ARBA" id="ARBA00023052"/>
    </source>
</evidence>
<dbReference type="GO" id="GO:0008661">
    <property type="term" value="F:1-deoxy-D-xylulose-5-phosphate synthase activity"/>
    <property type="evidence" value="ECO:0007669"/>
    <property type="project" value="InterPro"/>
</dbReference>